<feature type="region of interest" description="Disordered" evidence="1">
    <location>
        <begin position="1"/>
        <end position="26"/>
    </location>
</feature>
<sequence length="233" mass="25388">MSPSSPTPYPNSAKPYPAPKPAPPPTVASLIQLANDLHTQKTLDTQRLNCDLRTLEALEACEQARERSLSVSLSFGVGGTTPTVREEPSKYSRHAFTAETECWVAFEALDLLDVLHTRLVEDLQQCTDLEKQAVGSSKCGVGPQYRKGRQGKYVVEQPVSNEKRTPAGTCTYNILSILGKGEVPRSDRIKQVSPLGSLEHSRSKHMLWRFAASATGTANLLGSRARQGVESAL</sequence>
<dbReference type="AlphaFoldDB" id="A0A9P5NZP5"/>
<protein>
    <submittedName>
        <fullName evidence="2">Uncharacterized protein</fullName>
    </submittedName>
</protein>
<comment type="caution">
    <text evidence="2">The sequence shown here is derived from an EMBL/GenBank/DDBJ whole genome shotgun (WGS) entry which is preliminary data.</text>
</comment>
<reference evidence="2" key="1">
    <citation type="submission" date="2020-11" db="EMBL/GenBank/DDBJ databases">
        <authorList>
            <consortium name="DOE Joint Genome Institute"/>
            <person name="Ahrendt S."/>
            <person name="Riley R."/>
            <person name="Andreopoulos W."/>
            <person name="Labutti K."/>
            <person name="Pangilinan J."/>
            <person name="Ruiz-Duenas F.J."/>
            <person name="Barrasa J.M."/>
            <person name="Sanchez-Garcia M."/>
            <person name="Camarero S."/>
            <person name="Miyauchi S."/>
            <person name="Serrano A."/>
            <person name="Linde D."/>
            <person name="Babiker R."/>
            <person name="Drula E."/>
            <person name="Ayuso-Fernandez I."/>
            <person name="Pacheco R."/>
            <person name="Padilla G."/>
            <person name="Ferreira P."/>
            <person name="Barriuso J."/>
            <person name="Kellner H."/>
            <person name="Castanera R."/>
            <person name="Alfaro M."/>
            <person name="Ramirez L."/>
            <person name="Pisabarro A.G."/>
            <person name="Kuo A."/>
            <person name="Tritt A."/>
            <person name="Lipzen A."/>
            <person name="He G."/>
            <person name="Yan M."/>
            <person name="Ng V."/>
            <person name="Cullen D."/>
            <person name="Martin F."/>
            <person name="Rosso M.-N."/>
            <person name="Henrissat B."/>
            <person name="Hibbett D."/>
            <person name="Martinez A.T."/>
            <person name="Grigoriev I.V."/>
        </authorList>
    </citation>
    <scope>NUCLEOTIDE SEQUENCE</scope>
    <source>
        <strain evidence="2">AH 40177</strain>
    </source>
</reference>
<dbReference type="Proteomes" id="UP000772434">
    <property type="component" value="Unassembled WGS sequence"/>
</dbReference>
<evidence type="ECO:0000313" key="2">
    <source>
        <dbReference type="EMBL" id="KAF9016552.1"/>
    </source>
</evidence>
<name>A0A9P5NZP5_9AGAR</name>
<accession>A0A9P5NZP5</accession>
<gene>
    <name evidence="2" type="ORF">BDP27DRAFT_1378742</name>
</gene>
<evidence type="ECO:0000313" key="3">
    <source>
        <dbReference type="Proteomes" id="UP000772434"/>
    </source>
</evidence>
<evidence type="ECO:0000256" key="1">
    <source>
        <dbReference type="SAM" id="MobiDB-lite"/>
    </source>
</evidence>
<dbReference type="EMBL" id="JADNRY010001435">
    <property type="protein sequence ID" value="KAF9016552.1"/>
    <property type="molecule type" value="Genomic_DNA"/>
</dbReference>
<keyword evidence="3" id="KW-1185">Reference proteome</keyword>
<feature type="compositionally biased region" description="Pro residues" evidence="1">
    <location>
        <begin position="16"/>
        <end position="26"/>
    </location>
</feature>
<proteinExistence type="predicted"/>
<organism evidence="2 3">
    <name type="scientific">Rhodocollybia butyracea</name>
    <dbReference type="NCBI Taxonomy" id="206335"/>
    <lineage>
        <taxon>Eukaryota</taxon>
        <taxon>Fungi</taxon>
        <taxon>Dikarya</taxon>
        <taxon>Basidiomycota</taxon>
        <taxon>Agaricomycotina</taxon>
        <taxon>Agaricomycetes</taxon>
        <taxon>Agaricomycetidae</taxon>
        <taxon>Agaricales</taxon>
        <taxon>Marasmiineae</taxon>
        <taxon>Omphalotaceae</taxon>
        <taxon>Rhodocollybia</taxon>
    </lineage>
</organism>